<organism evidence="2 3">
    <name type="scientific">Pedobacter paludis</name>
    <dbReference type="NCBI Taxonomy" id="2203212"/>
    <lineage>
        <taxon>Bacteria</taxon>
        <taxon>Pseudomonadati</taxon>
        <taxon>Bacteroidota</taxon>
        <taxon>Sphingobacteriia</taxon>
        <taxon>Sphingobacteriales</taxon>
        <taxon>Sphingobacteriaceae</taxon>
        <taxon>Pedobacter</taxon>
    </lineage>
</organism>
<dbReference type="EMBL" id="QGNY01000005">
    <property type="protein sequence ID" value="PWS31098.1"/>
    <property type="molecule type" value="Genomic_DNA"/>
</dbReference>
<dbReference type="Proteomes" id="UP000245391">
    <property type="component" value="Unassembled WGS sequence"/>
</dbReference>
<comment type="caution">
    <text evidence="2">The sequence shown here is derived from an EMBL/GenBank/DDBJ whole genome shotgun (WGS) entry which is preliminary data.</text>
</comment>
<feature type="domain" description="DUF5648" evidence="1">
    <location>
        <begin position="142"/>
        <end position="209"/>
    </location>
</feature>
<protein>
    <recommendedName>
        <fullName evidence="1">DUF5648 domain-containing protein</fullName>
    </recommendedName>
</protein>
<dbReference type="RefSeq" id="WP_109931044.1">
    <property type="nucleotide sequence ID" value="NZ_QGNY01000005.1"/>
</dbReference>
<keyword evidence="3" id="KW-1185">Reference proteome</keyword>
<proteinExistence type="predicted"/>
<evidence type="ECO:0000259" key="1">
    <source>
        <dbReference type="Pfam" id="PF18885"/>
    </source>
</evidence>
<sequence>MKKIVLIISFLIIVLTSCKKEIIKENFNPGNNSSKVIMGIAPGTIMAVNNITLNIMNLDGNQYRIQGSADLVTGHIGWSTLTWYLFKDGVLFQNIGTTELSGFIEKDIPNLPYGNYFLMVGIGGVQNGPSNIFTGPIQPPPVPNSVPFFRYYNKGNGDHYYTTLETNIQGYKKEGILGYVFPNFEPGTIPIYRYYNSVSGDHYYPTSQSSIPGYTFEGIAGYVYDNQQPNSEPVYQYFNQGNGDHYLVSQYSSFSGYAYEGVAFYVLRQLPNPPVPIAVYEYYNGGLGDHFYTTQI</sequence>
<reference evidence="3" key="1">
    <citation type="submission" date="2018-05" db="EMBL/GenBank/DDBJ databases">
        <title>Pedobacter paludis sp. nov., isolated from wetland soil.</title>
        <authorList>
            <person name="Zhang Y."/>
        </authorList>
    </citation>
    <scope>NUCLEOTIDE SEQUENCE [LARGE SCALE GENOMIC DNA]</scope>
    <source>
        <strain evidence="3">R-8</strain>
    </source>
</reference>
<feature type="domain" description="DUF5648" evidence="1">
    <location>
        <begin position="213"/>
        <end position="295"/>
    </location>
</feature>
<dbReference type="OrthoDB" id="1038436at2"/>
<gene>
    <name evidence="2" type="ORF">DF947_16030</name>
</gene>
<dbReference type="AlphaFoldDB" id="A0A317F0W5"/>
<dbReference type="PROSITE" id="PS51257">
    <property type="entry name" value="PROKAR_LIPOPROTEIN"/>
    <property type="match status" value="1"/>
</dbReference>
<name>A0A317F0W5_9SPHI</name>
<dbReference type="Pfam" id="PF18885">
    <property type="entry name" value="DUF5648"/>
    <property type="match status" value="2"/>
</dbReference>
<dbReference type="InterPro" id="IPR043708">
    <property type="entry name" value="DUF5648"/>
</dbReference>
<evidence type="ECO:0000313" key="2">
    <source>
        <dbReference type="EMBL" id="PWS31098.1"/>
    </source>
</evidence>
<accession>A0A317F0W5</accession>
<evidence type="ECO:0000313" key="3">
    <source>
        <dbReference type="Proteomes" id="UP000245391"/>
    </source>
</evidence>